<evidence type="ECO:0000313" key="13">
    <source>
        <dbReference type="EMBL" id="PLB46581.1"/>
    </source>
</evidence>
<evidence type="ECO:0000256" key="10">
    <source>
        <dbReference type="ARBA" id="ARBA00030854"/>
    </source>
</evidence>
<evidence type="ECO:0000256" key="6">
    <source>
        <dbReference type="ARBA" id="ARBA00022741"/>
    </source>
</evidence>
<dbReference type="NCBIfam" id="NF006826">
    <property type="entry name" value="PRK09347.1-3"/>
    <property type="match status" value="1"/>
</dbReference>
<dbReference type="GO" id="GO:0005737">
    <property type="term" value="C:cytoplasm"/>
    <property type="evidence" value="ECO:0007669"/>
    <property type="project" value="TreeGrafter"/>
</dbReference>
<dbReference type="NCBIfam" id="TIGR00063">
    <property type="entry name" value="folE"/>
    <property type="match status" value="1"/>
</dbReference>
<dbReference type="FunFam" id="3.30.1130.10:FF:000012">
    <property type="entry name" value="GTP cyclohydrolase 1"/>
    <property type="match status" value="1"/>
</dbReference>
<name>A0A2I2G139_9EURO</name>
<dbReference type="FunFam" id="1.10.286.10:FF:000003">
    <property type="entry name" value="GTP cyclohydrolase 1"/>
    <property type="match status" value="1"/>
</dbReference>
<dbReference type="InterPro" id="IPR043134">
    <property type="entry name" value="GTP-CH-I_N"/>
</dbReference>
<evidence type="ECO:0000256" key="4">
    <source>
        <dbReference type="ARBA" id="ARBA00017272"/>
    </source>
</evidence>
<keyword evidence="7 13" id="KW-0378">Hydrolase</keyword>
<dbReference type="GO" id="GO:0006729">
    <property type="term" value="P:tetrahydrobiopterin biosynthetic process"/>
    <property type="evidence" value="ECO:0007669"/>
    <property type="project" value="TreeGrafter"/>
</dbReference>
<dbReference type="AlphaFoldDB" id="A0A2I2G139"/>
<evidence type="ECO:0000256" key="5">
    <source>
        <dbReference type="ARBA" id="ARBA00022533"/>
    </source>
</evidence>
<proteinExistence type="inferred from homology"/>
<evidence type="ECO:0000256" key="9">
    <source>
        <dbReference type="ARBA" id="ARBA00023134"/>
    </source>
</evidence>
<dbReference type="CDD" id="cd00642">
    <property type="entry name" value="GTP_cyclohydro1"/>
    <property type="match status" value="1"/>
</dbReference>
<evidence type="ECO:0000256" key="7">
    <source>
        <dbReference type="ARBA" id="ARBA00022801"/>
    </source>
</evidence>
<dbReference type="GeneID" id="36559391"/>
<dbReference type="OrthoDB" id="4966at2759"/>
<comment type="function">
    <text evidence="11">GTP cyclohydrolase 1 is the first enzyme in the biosynthetic pathway leading to folic acid.</text>
</comment>
<dbReference type="Pfam" id="PF01227">
    <property type="entry name" value="GTP_cyclohydroI"/>
    <property type="match status" value="1"/>
</dbReference>
<dbReference type="NCBIfam" id="NF006825">
    <property type="entry name" value="PRK09347.1-2"/>
    <property type="match status" value="1"/>
</dbReference>
<dbReference type="InterPro" id="IPR001474">
    <property type="entry name" value="GTP_CycHdrlase_I"/>
</dbReference>
<dbReference type="GO" id="GO:0046656">
    <property type="term" value="P:folic acid biosynthetic process"/>
    <property type="evidence" value="ECO:0007669"/>
    <property type="project" value="UniProtKB-KW"/>
</dbReference>
<dbReference type="PANTHER" id="PTHR11109">
    <property type="entry name" value="GTP CYCLOHYDROLASE I"/>
    <property type="match status" value="1"/>
</dbReference>
<dbReference type="EMBL" id="MSFO01000006">
    <property type="protein sequence ID" value="PLB46581.1"/>
    <property type="molecule type" value="Genomic_DNA"/>
</dbReference>
<evidence type="ECO:0000259" key="12">
    <source>
        <dbReference type="Pfam" id="PF01227"/>
    </source>
</evidence>
<keyword evidence="8" id="KW-0289">Folate biosynthesis</keyword>
<dbReference type="STRING" id="1392250.A0A2I2G139"/>
<dbReference type="InterPro" id="IPR018234">
    <property type="entry name" value="GTP_CycHdrlase_I_CS"/>
</dbReference>
<evidence type="ECO:0000256" key="8">
    <source>
        <dbReference type="ARBA" id="ARBA00022909"/>
    </source>
</evidence>
<dbReference type="HAMAP" id="MF_00223">
    <property type="entry name" value="FolE"/>
    <property type="match status" value="1"/>
</dbReference>
<dbReference type="UniPathway" id="UPA00848">
    <property type="reaction ID" value="UER00151"/>
</dbReference>
<dbReference type="PROSITE" id="PS00860">
    <property type="entry name" value="GTP_CYCLOHYDROL_1_2"/>
    <property type="match status" value="1"/>
</dbReference>
<gene>
    <name evidence="13" type="ORF">P170DRAFT_457157</name>
</gene>
<keyword evidence="6" id="KW-0547">Nucleotide-binding</keyword>
<comment type="similarity">
    <text evidence="2">Belongs to the GTP cyclohydrolase I family.</text>
</comment>
<dbReference type="InterPro" id="IPR020602">
    <property type="entry name" value="GTP_CycHdrlase_I_dom"/>
</dbReference>
<keyword evidence="14" id="KW-1185">Reference proteome</keyword>
<organism evidence="13 14">
    <name type="scientific">Aspergillus steynii IBT 23096</name>
    <dbReference type="NCBI Taxonomy" id="1392250"/>
    <lineage>
        <taxon>Eukaryota</taxon>
        <taxon>Fungi</taxon>
        <taxon>Dikarya</taxon>
        <taxon>Ascomycota</taxon>
        <taxon>Pezizomycotina</taxon>
        <taxon>Eurotiomycetes</taxon>
        <taxon>Eurotiomycetidae</taxon>
        <taxon>Eurotiales</taxon>
        <taxon>Aspergillaceae</taxon>
        <taxon>Aspergillus</taxon>
        <taxon>Aspergillus subgen. Circumdati</taxon>
    </lineage>
</organism>
<reference evidence="13 14" key="1">
    <citation type="submission" date="2016-12" db="EMBL/GenBank/DDBJ databases">
        <title>The genomes of Aspergillus section Nigri reveals drivers in fungal speciation.</title>
        <authorList>
            <consortium name="DOE Joint Genome Institute"/>
            <person name="Vesth T.C."/>
            <person name="Nybo J."/>
            <person name="Theobald S."/>
            <person name="Brandl J."/>
            <person name="Frisvad J.C."/>
            <person name="Nielsen K.F."/>
            <person name="Lyhne E.K."/>
            <person name="Kogle M.E."/>
            <person name="Kuo A."/>
            <person name="Riley R."/>
            <person name="Clum A."/>
            <person name="Nolan M."/>
            <person name="Lipzen A."/>
            <person name="Salamov A."/>
            <person name="Henrissat B."/>
            <person name="Wiebenga A."/>
            <person name="De Vries R.P."/>
            <person name="Grigoriev I.V."/>
            <person name="Mortensen U.H."/>
            <person name="Andersen M.R."/>
            <person name="Baker S.E."/>
        </authorList>
    </citation>
    <scope>NUCLEOTIDE SEQUENCE [LARGE SCALE GENOMIC DNA]</scope>
    <source>
        <strain evidence="13 14">IBT 23096</strain>
    </source>
</reference>
<keyword evidence="9" id="KW-0342">GTP-binding</keyword>
<dbReference type="Proteomes" id="UP000234275">
    <property type="component" value="Unassembled WGS sequence"/>
</dbReference>
<dbReference type="Gene3D" id="1.10.286.10">
    <property type="match status" value="1"/>
</dbReference>
<dbReference type="InterPro" id="IPR043133">
    <property type="entry name" value="GTP-CH-I_C/QueF"/>
</dbReference>
<evidence type="ECO:0000256" key="2">
    <source>
        <dbReference type="ARBA" id="ARBA00008085"/>
    </source>
</evidence>
<dbReference type="GO" id="GO:0046654">
    <property type="term" value="P:tetrahydrofolate biosynthetic process"/>
    <property type="evidence" value="ECO:0007669"/>
    <property type="project" value="InterPro"/>
</dbReference>
<accession>A0A2I2G139</accession>
<dbReference type="PROSITE" id="PS00859">
    <property type="entry name" value="GTP_CYCLOHYDROL_1_1"/>
    <property type="match status" value="1"/>
</dbReference>
<dbReference type="GO" id="GO:0005525">
    <property type="term" value="F:GTP binding"/>
    <property type="evidence" value="ECO:0007669"/>
    <property type="project" value="UniProtKB-KW"/>
</dbReference>
<dbReference type="Gene3D" id="3.30.1130.10">
    <property type="match status" value="1"/>
</dbReference>
<dbReference type="VEuPathDB" id="FungiDB:P170DRAFT_457157"/>
<keyword evidence="5" id="KW-0021">Allosteric enzyme</keyword>
<dbReference type="EC" id="3.5.4.16" evidence="3"/>
<evidence type="ECO:0000256" key="1">
    <source>
        <dbReference type="ARBA" id="ARBA00005080"/>
    </source>
</evidence>
<dbReference type="PANTHER" id="PTHR11109:SF7">
    <property type="entry name" value="GTP CYCLOHYDROLASE 1"/>
    <property type="match status" value="1"/>
</dbReference>
<evidence type="ECO:0000256" key="3">
    <source>
        <dbReference type="ARBA" id="ARBA00012715"/>
    </source>
</evidence>
<protein>
    <recommendedName>
        <fullName evidence="4">GTP cyclohydrolase 1</fullName>
        <ecNumber evidence="3">3.5.4.16</ecNumber>
    </recommendedName>
    <alternativeName>
        <fullName evidence="10">GTP cyclohydrolase I</fullName>
    </alternativeName>
</protein>
<dbReference type="SUPFAM" id="SSF55620">
    <property type="entry name" value="Tetrahydrobiopterin biosynthesis enzymes-like"/>
    <property type="match status" value="1"/>
</dbReference>
<feature type="domain" description="GTP cyclohydrolase I" evidence="12">
    <location>
        <begin position="24"/>
        <end position="197"/>
    </location>
</feature>
<dbReference type="GO" id="GO:0003934">
    <property type="term" value="F:GTP cyclohydrolase I activity"/>
    <property type="evidence" value="ECO:0007669"/>
    <property type="project" value="UniProtKB-EC"/>
</dbReference>
<evidence type="ECO:0000256" key="11">
    <source>
        <dbReference type="ARBA" id="ARBA00055676"/>
    </source>
</evidence>
<sequence>MASSVVGFVGLEKATTPVDTRIVTAVRTILECLGEDPTRDGLLKTPQRYAKALKFFTQGYDFSPADVINDAIFDVEHSELVLVKDIEISSLCEHHLVPFLGKIHIGYIPRGRVIGLSKLARIAEIYARRLQVQERLTQQVAKAVDEVLKPLGVAVVVECAHMCMAMRGVQKPGAMTVTQCKMGVFKDDARLDERFHVLLDMGRQ</sequence>
<comment type="caution">
    <text evidence="13">The sequence shown here is derived from an EMBL/GenBank/DDBJ whole genome shotgun (WGS) entry which is preliminary data.</text>
</comment>
<dbReference type="RefSeq" id="XP_024701883.1">
    <property type="nucleotide sequence ID" value="XM_024851692.1"/>
</dbReference>
<dbReference type="GO" id="GO:0008270">
    <property type="term" value="F:zinc ion binding"/>
    <property type="evidence" value="ECO:0007669"/>
    <property type="project" value="TreeGrafter"/>
</dbReference>
<comment type="pathway">
    <text evidence="1">Cofactor biosynthesis; 7,8-dihydroneopterin triphosphate biosynthesis; 7,8-dihydroneopterin triphosphate from GTP: step 1/1.</text>
</comment>
<evidence type="ECO:0000313" key="14">
    <source>
        <dbReference type="Proteomes" id="UP000234275"/>
    </source>
</evidence>